<evidence type="ECO:0000313" key="2">
    <source>
        <dbReference type="Proteomes" id="UP000199494"/>
    </source>
</evidence>
<gene>
    <name evidence="1" type="ORF">SAMN05421630_107251</name>
</gene>
<dbReference type="EMBL" id="FMZE01000007">
    <property type="protein sequence ID" value="SDD31582.1"/>
    <property type="molecule type" value="Genomic_DNA"/>
</dbReference>
<organism evidence="1 2">
    <name type="scientific">Prauserella marina</name>
    <dbReference type="NCBI Taxonomy" id="530584"/>
    <lineage>
        <taxon>Bacteria</taxon>
        <taxon>Bacillati</taxon>
        <taxon>Actinomycetota</taxon>
        <taxon>Actinomycetes</taxon>
        <taxon>Pseudonocardiales</taxon>
        <taxon>Pseudonocardiaceae</taxon>
        <taxon>Prauserella</taxon>
    </lineage>
</organism>
<dbReference type="Proteomes" id="UP000199494">
    <property type="component" value="Unassembled WGS sequence"/>
</dbReference>
<reference evidence="1 2" key="1">
    <citation type="submission" date="2016-10" db="EMBL/GenBank/DDBJ databases">
        <authorList>
            <person name="de Groot N.N."/>
        </authorList>
    </citation>
    <scope>NUCLEOTIDE SEQUENCE [LARGE SCALE GENOMIC DNA]</scope>
    <source>
        <strain evidence="1 2">CGMCC 4.5506</strain>
    </source>
</reference>
<name>A0A1G6TQY9_9PSEU</name>
<proteinExistence type="predicted"/>
<accession>A0A1G6TQY9</accession>
<protein>
    <submittedName>
        <fullName evidence="1">Uncharacterized protein</fullName>
    </submittedName>
</protein>
<dbReference type="Pfam" id="PF19939">
    <property type="entry name" value="DUF6401"/>
    <property type="match status" value="1"/>
</dbReference>
<keyword evidence="2" id="KW-1185">Reference proteome</keyword>
<evidence type="ECO:0000313" key="1">
    <source>
        <dbReference type="EMBL" id="SDD31582.1"/>
    </source>
</evidence>
<sequence>MGAPIPLETWVSGPVRATIAAMTADPWRSAVLDHHQDEIRAELVSAGAAPDRSTLTLYLHVLGRAMDYIGTTAPGDALPLACVHDTGMDWFTVRIAAACQLAINEGLAA</sequence>
<dbReference type="AlphaFoldDB" id="A0A1G6TQY9"/>
<dbReference type="InterPro" id="IPR045647">
    <property type="entry name" value="DUF6401"/>
</dbReference>